<reference evidence="1 2" key="1">
    <citation type="journal article" date="2020" name="Mol. Biol. Evol.">
        <title>Distinct Expression and Methylation Patterns for Genes with Different Fates following a Single Whole-Genome Duplication in Flowering Plants.</title>
        <authorList>
            <person name="Shi T."/>
            <person name="Rahmani R.S."/>
            <person name="Gugger P.F."/>
            <person name="Wang M."/>
            <person name="Li H."/>
            <person name="Zhang Y."/>
            <person name="Li Z."/>
            <person name="Wang Q."/>
            <person name="Van de Peer Y."/>
            <person name="Marchal K."/>
            <person name="Chen J."/>
        </authorList>
    </citation>
    <scope>NUCLEOTIDE SEQUENCE [LARGE SCALE GENOMIC DNA]</scope>
    <source>
        <tissue evidence="1">Leaf</tissue>
    </source>
</reference>
<name>A0A822XQX5_NELNU</name>
<comment type="caution">
    <text evidence="1">The sequence shown here is derived from an EMBL/GenBank/DDBJ whole genome shotgun (WGS) entry which is preliminary data.</text>
</comment>
<keyword evidence="2" id="KW-1185">Reference proteome</keyword>
<dbReference type="EMBL" id="DUZY01000001">
    <property type="protein sequence ID" value="DAD24004.1"/>
    <property type="molecule type" value="Genomic_DNA"/>
</dbReference>
<accession>A0A822XQX5</accession>
<sequence length="54" mass="6194">MTRTNREMVQIFFSNFSQNTVALPNFFLKLNFVASPLNCLSMSSDFSVLIDDEL</sequence>
<proteinExistence type="predicted"/>
<dbReference type="AlphaFoldDB" id="A0A822XQX5"/>
<organism evidence="1 2">
    <name type="scientific">Nelumbo nucifera</name>
    <name type="common">Sacred lotus</name>
    <dbReference type="NCBI Taxonomy" id="4432"/>
    <lineage>
        <taxon>Eukaryota</taxon>
        <taxon>Viridiplantae</taxon>
        <taxon>Streptophyta</taxon>
        <taxon>Embryophyta</taxon>
        <taxon>Tracheophyta</taxon>
        <taxon>Spermatophyta</taxon>
        <taxon>Magnoliopsida</taxon>
        <taxon>Proteales</taxon>
        <taxon>Nelumbonaceae</taxon>
        <taxon>Nelumbo</taxon>
    </lineage>
</organism>
<dbReference type="Proteomes" id="UP000607653">
    <property type="component" value="Unassembled WGS sequence"/>
</dbReference>
<evidence type="ECO:0000313" key="2">
    <source>
        <dbReference type="Proteomes" id="UP000607653"/>
    </source>
</evidence>
<protein>
    <submittedName>
        <fullName evidence="1">Uncharacterized protein</fullName>
    </submittedName>
</protein>
<evidence type="ECO:0000313" key="1">
    <source>
        <dbReference type="EMBL" id="DAD24004.1"/>
    </source>
</evidence>
<gene>
    <name evidence="1" type="ORF">HUJ06_025467</name>
</gene>